<name>A0AAD3TLD5_NEPGR</name>
<organism evidence="2 3">
    <name type="scientific">Nepenthes gracilis</name>
    <name type="common">Slender pitcher plant</name>
    <dbReference type="NCBI Taxonomy" id="150966"/>
    <lineage>
        <taxon>Eukaryota</taxon>
        <taxon>Viridiplantae</taxon>
        <taxon>Streptophyta</taxon>
        <taxon>Embryophyta</taxon>
        <taxon>Tracheophyta</taxon>
        <taxon>Spermatophyta</taxon>
        <taxon>Magnoliopsida</taxon>
        <taxon>eudicotyledons</taxon>
        <taxon>Gunneridae</taxon>
        <taxon>Pentapetalae</taxon>
        <taxon>Caryophyllales</taxon>
        <taxon>Nepenthaceae</taxon>
        <taxon>Nepenthes</taxon>
    </lineage>
</organism>
<feature type="transmembrane region" description="Helical" evidence="1">
    <location>
        <begin position="43"/>
        <end position="65"/>
    </location>
</feature>
<dbReference type="Proteomes" id="UP001279734">
    <property type="component" value="Unassembled WGS sequence"/>
</dbReference>
<gene>
    <name evidence="2" type="ORF">Nepgr_033842</name>
</gene>
<evidence type="ECO:0000313" key="3">
    <source>
        <dbReference type="Proteomes" id="UP001279734"/>
    </source>
</evidence>
<comment type="caution">
    <text evidence="2">The sequence shown here is derived from an EMBL/GenBank/DDBJ whole genome shotgun (WGS) entry which is preliminary data.</text>
</comment>
<keyword evidence="1" id="KW-0472">Membrane</keyword>
<sequence length="130" mass="14081">MPGCCWILQLLALLLVAEPLVVLFLRLLRWLKLLSELPSSDGFLRIELGLGCCLWPYWYAAGLLIERFSFSLPGEFPGLKSWPLAGILVVFPCCGPAGWHNVVSACSLQLGGAVLMPTGCDVLSANCSTD</sequence>
<evidence type="ECO:0000313" key="2">
    <source>
        <dbReference type="EMBL" id="GMH31998.1"/>
    </source>
</evidence>
<evidence type="ECO:0000256" key="1">
    <source>
        <dbReference type="SAM" id="Phobius"/>
    </source>
</evidence>
<dbReference type="EMBL" id="BSYO01000052">
    <property type="protein sequence ID" value="GMH31998.1"/>
    <property type="molecule type" value="Genomic_DNA"/>
</dbReference>
<keyword evidence="1" id="KW-1133">Transmembrane helix</keyword>
<protein>
    <submittedName>
        <fullName evidence="2">Uncharacterized protein</fullName>
    </submittedName>
</protein>
<reference evidence="2" key="1">
    <citation type="submission" date="2023-05" db="EMBL/GenBank/DDBJ databases">
        <title>Nepenthes gracilis genome sequencing.</title>
        <authorList>
            <person name="Fukushima K."/>
        </authorList>
    </citation>
    <scope>NUCLEOTIDE SEQUENCE</scope>
    <source>
        <strain evidence="2">SING2019-196</strain>
    </source>
</reference>
<accession>A0AAD3TLD5</accession>
<proteinExistence type="predicted"/>
<keyword evidence="3" id="KW-1185">Reference proteome</keyword>
<dbReference type="AlphaFoldDB" id="A0AAD3TLD5"/>
<keyword evidence="1" id="KW-0812">Transmembrane</keyword>